<name>A0A4P6XD53_9ASCO</name>
<feature type="region of interest" description="Disordered" evidence="6">
    <location>
        <begin position="651"/>
        <end position="747"/>
    </location>
</feature>
<dbReference type="EMBL" id="CP034456">
    <property type="protein sequence ID" value="QBM85522.1"/>
    <property type="molecule type" value="Genomic_DNA"/>
</dbReference>
<dbReference type="GO" id="GO:0005829">
    <property type="term" value="C:cytosol"/>
    <property type="evidence" value="ECO:0007669"/>
    <property type="project" value="TreeGrafter"/>
</dbReference>
<organism evidence="8 9">
    <name type="scientific">Metschnikowia aff. pulcherrima</name>
    <dbReference type="NCBI Taxonomy" id="2163413"/>
    <lineage>
        <taxon>Eukaryota</taxon>
        <taxon>Fungi</taxon>
        <taxon>Dikarya</taxon>
        <taxon>Ascomycota</taxon>
        <taxon>Saccharomycotina</taxon>
        <taxon>Pichiomycetes</taxon>
        <taxon>Metschnikowiaceae</taxon>
        <taxon>Metschnikowia</taxon>
    </lineage>
</organism>
<dbReference type="AlphaFoldDB" id="A0A4P6XD53"/>
<dbReference type="GO" id="GO:0004843">
    <property type="term" value="F:cysteine-type deubiquitinase activity"/>
    <property type="evidence" value="ECO:0007669"/>
    <property type="project" value="UniProtKB-EC"/>
</dbReference>
<dbReference type="GO" id="GO:0005634">
    <property type="term" value="C:nucleus"/>
    <property type="evidence" value="ECO:0007669"/>
    <property type="project" value="TreeGrafter"/>
</dbReference>
<dbReference type="InterPro" id="IPR018200">
    <property type="entry name" value="USP_CS"/>
</dbReference>
<dbReference type="GO" id="GO:0016579">
    <property type="term" value="P:protein deubiquitination"/>
    <property type="evidence" value="ECO:0007669"/>
    <property type="project" value="InterPro"/>
</dbReference>
<evidence type="ECO:0000313" key="8">
    <source>
        <dbReference type="EMBL" id="QBM85522.1"/>
    </source>
</evidence>
<dbReference type="InterPro" id="IPR028889">
    <property type="entry name" value="USP"/>
</dbReference>
<reference evidence="9" key="1">
    <citation type="submission" date="2019-03" db="EMBL/GenBank/DDBJ databases">
        <title>Snf2 controls pulcherriminic acid biosynthesis and connects pigmentation and antifungal activity of the yeast Metschnikowia pulcherrima.</title>
        <authorList>
            <person name="Gore-Lloyd D."/>
            <person name="Sumann I."/>
            <person name="Brachmann A.O."/>
            <person name="Schneeberger K."/>
            <person name="Ortiz-Merino R.A."/>
            <person name="Moreno-Beltran M."/>
            <person name="Schlaefli M."/>
            <person name="Kirner P."/>
            <person name="Santos Kron A."/>
            <person name="Wolfe K.H."/>
            <person name="Piel J."/>
            <person name="Ahrens C.H."/>
            <person name="Henk D."/>
            <person name="Freimoser F.M."/>
        </authorList>
    </citation>
    <scope>NUCLEOTIDE SEQUENCE [LARGE SCALE GENOMIC DNA]</scope>
    <source>
        <strain evidence="9">APC 1.2</strain>
    </source>
</reference>
<dbReference type="Gene3D" id="3.90.70.10">
    <property type="entry name" value="Cysteine proteinases"/>
    <property type="match status" value="2"/>
</dbReference>
<feature type="compositionally biased region" description="Low complexity" evidence="6">
    <location>
        <begin position="658"/>
        <end position="670"/>
    </location>
</feature>
<dbReference type="InterPro" id="IPR038765">
    <property type="entry name" value="Papain-like_cys_pep_sf"/>
</dbReference>
<evidence type="ECO:0000256" key="2">
    <source>
        <dbReference type="ARBA" id="ARBA00009085"/>
    </source>
</evidence>
<dbReference type="EC" id="3.4.19.12" evidence="3"/>
<evidence type="ECO:0000256" key="4">
    <source>
        <dbReference type="ARBA" id="ARBA00022670"/>
    </source>
</evidence>
<comment type="similarity">
    <text evidence="2">Belongs to the peptidase C19 family.</text>
</comment>
<feature type="compositionally biased region" description="Basic and acidic residues" evidence="6">
    <location>
        <begin position="679"/>
        <end position="705"/>
    </location>
</feature>
<evidence type="ECO:0000256" key="5">
    <source>
        <dbReference type="ARBA" id="ARBA00022801"/>
    </source>
</evidence>
<evidence type="ECO:0000259" key="7">
    <source>
        <dbReference type="PROSITE" id="PS50235"/>
    </source>
</evidence>
<proteinExistence type="inferred from homology"/>
<evidence type="ECO:0000313" key="9">
    <source>
        <dbReference type="Proteomes" id="UP000292447"/>
    </source>
</evidence>
<dbReference type="STRING" id="2163413.A0A4P6XD53"/>
<keyword evidence="5 8" id="KW-0378">Hydrolase</keyword>
<sequence>MASPAATTPFGHDDGGTKLFGMENFGNTCYCNLILQCLYYTTKFRQHVLQHNPSPHERRLEMPGTAPHAYTAKYEQLLSKKMKEKGRPHTPLPEPLAAVGTPPARPSMRNSFFGKFSSQNTPVVGAEETSLVLIYKDKGFIQEAGCCESLSTEQRLIIRKNPDFRQLLLLVTRPSSSAATEIRNDLSVSLSLLIEPSIASSITSNFAEPSPVSSTSSYVVIGIPHPEPGLSTPINPFNPNPSADHRKRLALINGLILNVDHPFLEDSASDDKCLLYALKDIFEAMSENQSQIGVVSPLYFIKKLKEKNFLFRQANMHHDAHEFCNYLINETIETLNFESGPSLNWCTQLFQGTITNETKCLSCETVTSKDESFLDLSIDIPPGESAYLLTFSLNNFSKLEILNHQNKFYCNACLSLQEAVKTIKLKKTPELLVINFKRFKYDDKVDRMVKLFDSILYPLNLRLFNTTLSTDANGSFADEKLPPTASNNDFTLYGLYALVVHIGGGPMHGHYVALCKCQAGLWFLFDDETVELVDDSYILQFFGDGPGLASAYMLFYEVQDTKVVEDGLDFGINMERIYHGDDYAAARQASKASKASSLAQVNQVPQITHQEIGELETYYPNEPKAFEPAEDKNVSRATSILKKTFLLDNKDADKQKDAAPSAKPAKPVDALLDPQRPSIKNEKKSWVGGLKRRELKPELSAKERTASISSANTATSAAIDTSATEESSVDKVKRRSSIFSFKRKNKS</sequence>
<dbReference type="FunFam" id="3.90.70.10:FF:000131">
    <property type="entry name" value="Ubiquitin carboxyl-terminal hydrolase"/>
    <property type="match status" value="1"/>
</dbReference>
<dbReference type="SUPFAM" id="SSF54001">
    <property type="entry name" value="Cysteine proteinases"/>
    <property type="match status" value="1"/>
</dbReference>
<feature type="domain" description="USP" evidence="7">
    <location>
        <begin position="20"/>
        <end position="559"/>
    </location>
</feature>
<dbReference type="PROSITE" id="PS50235">
    <property type="entry name" value="USP_3"/>
    <property type="match status" value="1"/>
</dbReference>
<dbReference type="Pfam" id="PF00443">
    <property type="entry name" value="UCH"/>
    <property type="match status" value="2"/>
</dbReference>
<gene>
    <name evidence="8" type="primary">MPUL0A01420</name>
    <name evidence="8" type="ORF">METSCH_A01420</name>
</gene>
<dbReference type="InterPro" id="IPR050164">
    <property type="entry name" value="Peptidase_C19"/>
</dbReference>
<keyword evidence="9" id="KW-1185">Reference proteome</keyword>
<evidence type="ECO:0000256" key="3">
    <source>
        <dbReference type="ARBA" id="ARBA00012759"/>
    </source>
</evidence>
<evidence type="ECO:0000256" key="6">
    <source>
        <dbReference type="SAM" id="MobiDB-lite"/>
    </source>
</evidence>
<feature type="compositionally biased region" description="Low complexity" evidence="6">
    <location>
        <begin position="706"/>
        <end position="726"/>
    </location>
</feature>
<dbReference type="Proteomes" id="UP000292447">
    <property type="component" value="Chromosome I"/>
</dbReference>
<dbReference type="GO" id="GO:0006508">
    <property type="term" value="P:proteolysis"/>
    <property type="evidence" value="ECO:0007669"/>
    <property type="project" value="UniProtKB-KW"/>
</dbReference>
<feature type="compositionally biased region" description="Basic residues" evidence="6">
    <location>
        <begin position="732"/>
        <end position="747"/>
    </location>
</feature>
<protein>
    <recommendedName>
        <fullName evidence="3">ubiquitinyl hydrolase 1</fullName>
        <ecNumber evidence="3">3.4.19.12</ecNumber>
    </recommendedName>
</protein>
<dbReference type="InterPro" id="IPR001394">
    <property type="entry name" value="Peptidase_C19_UCH"/>
</dbReference>
<dbReference type="PROSITE" id="PS00973">
    <property type="entry name" value="USP_2"/>
    <property type="match status" value="1"/>
</dbReference>
<dbReference type="PANTHER" id="PTHR24006">
    <property type="entry name" value="UBIQUITIN CARBOXYL-TERMINAL HYDROLASE"/>
    <property type="match status" value="1"/>
</dbReference>
<dbReference type="CDD" id="cd02257">
    <property type="entry name" value="Peptidase_C19"/>
    <property type="match status" value="1"/>
</dbReference>
<dbReference type="PANTHER" id="PTHR24006:SF733">
    <property type="entry name" value="RE52890P"/>
    <property type="match status" value="1"/>
</dbReference>
<keyword evidence="4" id="KW-0645">Protease</keyword>
<comment type="catalytic activity">
    <reaction evidence="1">
        <text>Thiol-dependent hydrolysis of ester, thioester, amide, peptide and isopeptide bonds formed by the C-terminal Gly of ubiquitin (a 76-residue protein attached to proteins as an intracellular targeting signal).</text>
        <dbReference type="EC" id="3.4.19.12"/>
    </reaction>
</comment>
<accession>A0A4P6XD53</accession>
<evidence type="ECO:0000256" key="1">
    <source>
        <dbReference type="ARBA" id="ARBA00000707"/>
    </source>
</evidence>